<evidence type="ECO:0000313" key="2">
    <source>
        <dbReference type="EMBL" id="KAG8067403.1"/>
    </source>
</evidence>
<reference evidence="2" key="2">
    <citation type="submission" date="2021-02" db="EMBL/GenBank/DDBJ databases">
        <authorList>
            <person name="Kimball J.A."/>
            <person name="Haas M.W."/>
            <person name="Macchietto M."/>
            <person name="Kono T."/>
            <person name="Duquette J."/>
            <person name="Shao M."/>
        </authorList>
    </citation>
    <scope>NUCLEOTIDE SEQUENCE</scope>
    <source>
        <tissue evidence="2">Fresh leaf tissue</tissue>
    </source>
</reference>
<name>A0A8J5SRC2_ZIZPA</name>
<dbReference type="AlphaFoldDB" id="A0A8J5SRC2"/>
<accession>A0A8J5SRC2</accession>
<dbReference type="EMBL" id="JAAALK010000284">
    <property type="protein sequence ID" value="KAG8067403.1"/>
    <property type="molecule type" value="Genomic_DNA"/>
</dbReference>
<protein>
    <submittedName>
        <fullName evidence="2">Uncharacterized protein</fullName>
    </submittedName>
</protein>
<feature type="region of interest" description="Disordered" evidence="1">
    <location>
        <begin position="97"/>
        <end position="163"/>
    </location>
</feature>
<keyword evidence="3" id="KW-1185">Reference proteome</keyword>
<dbReference type="Proteomes" id="UP000729402">
    <property type="component" value="Unassembled WGS sequence"/>
</dbReference>
<organism evidence="2 3">
    <name type="scientific">Zizania palustris</name>
    <name type="common">Northern wild rice</name>
    <dbReference type="NCBI Taxonomy" id="103762"/>
    <lineage>
        <taxon>Eukaryota</taxon>
        <taxon>Viridiplantae</taxon>
        <taxon>Streptophyta</taxon>
        <taxon>Embryophyta</taxon>
        <taxon>Tracheophyta</taxon>
        <taxon>Spermatophyta</taxon>
        <taxon>Magnoliopsida</taxon>
        <taxon>Liliopsida</taxon>
        <taxon>Poales</taxon>
        <taxon>Poaceae</taxon>
        <taxon>BOP clade</taxon>
        <taxon>Oryzoideae</taxon>
        <taxon>Oryzeae</taxon>
        <taxon>Zizaniinae</taxon>
        <taxon>Zizania</taxon>
    </lineage>
</organism>
<gene>
    <name evidence="2" type="ORF">GUJ93_ZPchr0005g14553</name>
</gene>
<sequence>MTGCMSVGSAACTARTGHAMGVAVPVAQCVGYSAASAKQRLCHAGAPALCTGSTPSQLGFLHAYARQAACLRFALAARPHAAWPLATAAAHRVDVRLPRGSPPGRTALSAQAHARRVSMQPPLPRTRASSALAPRLPPLQPHPLGSDASTLAPGAQSACAPLPQPTASQWRRFLSLVPLFKPPLTPPPPNPFSSNPLHRNTSHRQAVNSIPSSLVNMSIININ</sequence>
<evidence type="ECO:0000313" key="3">
    <source>
        <dbReference type="Proteomes" id="UP000729402"/>
    </source>
</evidence>
<comment type="caution">
    <text evidence="2">The sequence shown here is derived from an EMBL/GenBank/DDBJ whole genome shotgun (WGS) entry which is preliminary data.</text>
</comment>
<proteinExistence type="predicted"/>
<reference evidence="2" key="1">
    <citation type="journal article" date="2021" name="bioRxiv">
        <title>Whole Genome Assembly and Annotation of Northern Wild Rice, Zizania palustris L., Supports a Whole Genome Duplication in the Zizania Genus.</title>
        <authorList>
            <person name="Haas M."/>
            <person name="Kono T."/>
            <person name="Macchietto M."/>
            <person name="Millas R."/>
            <person name="McGilp L."/>
            <person name="Shao M."/>
            <person name="Duquette J."/>
            <person name="Hirsch C.N."/>
            <person name="Kimball J."/>
        </authorList>
    </citation>
    <scope>NUCLEOTIDE SEQUENCE</scope>
    <source>
        <tissue evidence="2">Fresh leaf tissue</tissue>
    </source>
</reference>
<evidence type="ECO:0000256" key="1">
    <source>
        <dbReference type="SAM" id="MobiDB-lite"/>
    </source>
</evidence>